<dbReference type="EMBL" id="BSOW01000080">
    <property type="protein sequence ID" value="GLR92282.1"/>
    <property type="molecule type" value="Genomic_DNA"/>
</dbReference>
<gene>
    <name evidence="1" type="ORF">GCM10007857_90050</name>
</gene>
<accession>A0ABQ6BJ83</accession>
<dbReference type="RefSeq" id="WP_284276296.1">
    <property type="nucleotide sequence ID" value="NZ_BSOW01000080.1"/>
</dbReference>
<organism evidence="1 2">
    <name type="scientific">Bradyrhizobium iriomotense</name>
    <dbReference type="NCBI Taxonomy" id="441950"/>
    <lineage>
        <taxon>Bacteria</taxon>
        <taxon>Pseudomonadati</taxon>
        <taxon>Pseudomonadota</taxon>
        <taxon>Alphaproteobacteria</taxon>
        <taxon>Hyphomicrobiales</taxon>
        <taxon>Nitrobacteraceae</taxon>
        <taxon>Bradyrhizobium</taxon>
    </lineage>
</organism>
<name>A0ABQ6BJ83_9BRAD</name>
<evidence type="ECO:0000313" key="2">
    <source>
        <dbReference type="Proteomes" id="UP001156905"/>
    </source>
</evidence>
<reference evidence="2" key="1">
    <citation type="journal article" date="2019" name="Int. J. Syst. Evol. Microbiol.">
        <title>The Global Catalogue of Microorganisms (GCM) 10K type strain sequencing project: providing services to taxonomists for standard genome sequencing and annotation.</title>
        <authorList>
            <consortium name="The Broad Institute Genomics Platform"/>
            <consortium name="The Broad Institute Genome Sequencing Center for Infectious Disease"/>
            <person name="Wu L."/>
            <person name="Ma J."/>
        </authorList>
    </citation>
    <scope>NUCLEOTIDE SEQUENCE [LARGE SCALE GENOMIC DNA]</scope>
    <source>
        <strain evidence="2">NBRC 102520</strain>
    </source>
</reference>
<protein>
    <recommendedName>
        <fullName evidence="3">Protein L</fullName>
    </recommendedName>
</protein>
<sequence length="79" mass="8579">MAIYKDASYLQQSSSEAFDQDYGPGAAAPQAGLYRCMGCHREIGIAAGHALPPQGHHAHTTSQGSVRWRLIVYADHKPK</sequence>
<evidence type="ECO:0008006" key="3">
    <source>
        <dbReference type="Google" id="ProtNLM"/>
    </source>
</evidence>
<dbReference type="Proteomes" id="UP001156905">
    <property type="component" value="Unassembled WGS sequence"/>
</dbReference>
<evidence type="ECO:0000313" key="1">
    <source>
        <dbReference type="EMBL" id="GLR92282.1"/>
    </source>
</evidence>
<proteinExistence type="predicted"/>
<keyword evidence="2" id="KW-1185">Reference proteome</keyword>
<comment type="caution">
    <text evidence="1">The sequence shown here is derived from an EMBL/GenBank/DDBJ whole genome shotgun (WGS) entry which is preliminary data.</text>
</comment>